<dbReference type="Proteomes" id="UP000182130">
    <property type="component" value="Unassembled WGS sequence"/>
</dbReference>
<dbReference type="PROSITE" id="PS51257">
    <property type="entry name" value="PROKAR_LIPOPROTEIN"/>
    <property type="match status" value="1"/>
</dbReference>
<evidence type="ECO:0008006" key="4">
    <source>
        <dbReference type="Google" id="ProtNLM"/>
    </source>
</evidence>
<evidence type="ECO:0000313" key="2">
    <source>
        <dbReference type="EMBL" id="SDI59507.1"/>
    </source>
</evidence>
<dbReference type="EMBL" id="FNEI01000003">
    <property type="protein sequence ID" value="SDI59507.1"/>
    <property type="molecule type" value="Genomic_DNA"/>
</dbReference>
<keyword evidence="1" id="KW-0732">Signal</keyword>
<dbReference type="AlphaFoldDB" id="A0A1G8LVJ2"/>
<dbReference type="RefSeq" id="WP_074587468.1">
    <property type="nucleotide sequence ID" value="NZ_FNEI01000003.1"/>
</dbReference>
<dbReference type="STRING" id="1045773.SAMN05216555_103184"/>
<dbReference type="OrthoDB" id="4948992at2"/>
<reference evidence="3" key="1">
    <citation type="submission" date="2016-10" db="EMBL/GenBank/DDBJ databases">
        <authorList>
            <person name="Varghese N."/>
            <person name="Submissions S."/>
        </authorList>
    </citation>
    <scope>NUCLEOTIDE SEQUENCE [LARGE SCALE GENOMIC DNA]</scope>
    <source>
        <strain evidence="3">CGMCC 1.10783</strain>
    </source>
</reference>
<evidence type="ECO:0000256" key="1">
    <source>
        <dbReference type="SAM" id="SignalP"/>
    </source>
</evidence>
<accession>A0A1G8LVJ2</accession>
<feature type="chain" id="PRO_5039660846" description="Lipoprotein" evidence="1">
    <location>
        <begin position="22"/>
        <end position="112"/>
    </location>
</feature>
<gene>
    <name evidence="2" type="ORF">SAMN05216555_103184</name>
</gene>
<evidence type="ECO:0000313" key="3">
    <source>
        <dbReference type="Proteomes" id="UP000182130"/>
    </source>
</evidence>
<organism evidence="2 3">
    <name type="scientific">Arthrobacter cupressi</name>
    <dbReference type="NCBI Taxonomy" id="1045773"/>
    <lineage>
        <taxon>Bacteria</taxon>
        <taxon>Bacillati</taxon>
        <taxon>Actinomycetota</taxon>
        <taxon>Actinomycetes</taxon>
        <taxon>Micrococcales</taxon>
        <taxon>Micrococcaceae</taxon>
        <taxon>Arthrobacter</taxon>
    </lineage>
</organism>
<sequence length="112" mass="11807">MKKLTTVLLAAGLLASASACTAPKLSTKETCERLNLVVSSAAGTGKASMNRIANAIRPIEAVASEELRPSLEAILEYTDEYAKESPDEQKLQDLTDGYQQAGAKFSQVCSGA</sequence>
<name>A0A1G8LVJ2_9MICC</name>
<feature type="signal peptide" evidence="1">
    <location>
        <begin position="1"/>
        <end position="21"/>
    </location>
</feature>
<keyword evidence="3" id="KW-1185">Reference proteome</keyword>
<protein>
    <recommendedName>
        <fullName evidence="4">Lipoprotein</fullName>
    </recommendedName>
</protein>
<proteinExistence type="predicted"/>